<evidence type="ECO:0000256" key="3">
    <source>
        <dbReference type="ARBA" id="ARBA00022729"/>
    </source>
</evidence>
<protein>
    <recommendedName>
        <fullName evidence="5">Putative aliphatic sulfonates-binding protein</fullName>
    </recommendedName>
</protein>
<reference evidence="7" key="1">
    <citation type="journal article" date="2014" name="Int. J. Syst. Evol. Microbiol.">
        <title>Complete genome sequence of Corynebacterium casei LMG S-19264T (=DSM 44701T), isolated from a smear-ripened cheese.</title>
        <authorList>
            <consortium name="US DOE Joint Genome Institute (JGI-PGF)"/>
            <person name="Walter F."/>
            <person name="Albersmeier A."/>
            <person name="Kalinowski J."/>
            <person name="Ruckert C."/>
        </authorList>
    </citation>
    <scope>NUCLEOTIDE SEQUENCE</scope>
    <source>
        <strain evidence="7">VKM B-2789</strain>
    </source>
</reference>
<dbReference type="AlphaFoldDB" id="A0A9W6NB55"/>
<keyword evidence="8" id="KW-1185">Reference proteome</keyword>
<comment type="caution">
    <text evidence="7">The sequence shown here is derived from an EMBL/GenBank/DDBJ whole genome shotgun (WGS) entry which is preliminary data.</text>
</comment>
<dbReference type="Gene3D" id="3.40.190.10">
    <property type="entry name" value="Periplasmic binding protein-like II"/>
    <property type="match status" value="2"/>
</dbReference>
<reference evidence="7" key="2">
    <citation type="submission" date="2023-01" db="EMBL/GenBank/DDBJ databases">
        <authorList>
            <person name="Sun Q."/>
            <person name="Evtushenko L."/>
        </authorList>
    </citation>
    <scope>NUCLEOTIDE SEQUENCE</scope>
    <source>
        <strain evidence="7">VKM B-2789</strain>
    </source>
</reference>
<dbReference type="FunFam" id="3.40.190.10:FF:000050">
    <property type="entry name" value="Sulfonate ABC transporter substrate-binding protein"/>
    <property type="match status" value="1"/>
</dbReference>
<evidence type="ECO:0000256" key="2">
    <source>
        <dbReference type="ARBA" id="ARBA00022448"/>
    </source>
</evidence>
<proteinExistence type="inferred from homology"/>
<comment type="similarity">
    <text evidence="1">Belongs to the bacterial solute-binding protein SsuA/TauA family.</text>
</comment>
<dbReference type="PANTHER" id="PTHR30024:SF42">
    <property type="entry name" value="ALIPHATIC SULFONATES-BINDING PROTEIN-RELATED"/>
    <property type="match status" value="1"/>
</dbReference>
<gene>
    <name evidence="7" type="ORF">GCM10017653_23200</name>
</gene>
<dbReference type="InterPro" id="IPR010067">
    <property type="entry name" value="ABC_SsuA_sub-bd"/>
</dbReference>
<dbReference type="NCBIfam" id="TIGR01728">
    <property type="entry name" value="SsuA_fam"/>
    <property type="match status" value="1"/>
</dbReference>
<dbReference type="InterPro" id="IPR001638">
    <property type="entry name" value="Solute-binding_3/MltF_N"/>
</dbReference>
<evidence type="ECO:0000313" key="7">
    <source>
        <dbReference type="EMBL" id="GLK84250.1"/>
    </source>
</evidence>
<evidence type="ECO:0000256" key="1">
    <source>
        <dbReference type="ARBA" id="ARBA00010742"/>
    </source>
</evidence>
<dbReference type="PANTHER" id="PTHR30024">
    <property type="entry name" value="ALIPHATIC SULFONATES-BINDING PROTEIN-RELATED"/>
    <property type="match status" value="1"/>
</dbReference>
<dbReference type="GO" id="GO:0042626">
    <property type="term" value="F:ATPase-coupled transmembrane transporter activity"/>
    <property type="evidence" value="ECO:0007669"/>
    <property type="project" value="InterPro"/>
</dbReference>
<dbReference type="EMBL" id="BSFM01000012">
    <property type="protein sequence ID" value="GLK84250.1"/>
    <property type="molecule type" value="Genomic_DNA"/>
</dbReference>
<name>A0A9W6NB55_9HYPH</name>
<keyword evidence="3" id="KW-0732">Signal</keyword>
<dbReference type="Proteomes" id="UP001143330">
    <property type="component" value="Unassembled WGS sequence"/>
</dbReference>
<dbReference type="SUPFAM" id="SSF53850">
    <property type="entry name" value="Periplasmic binding protein-like II"/>
    <property type="match status" value="1"/>
</dbReference>
<evidence type="ECO:0000256" key="4">
    <source>
        <dbReference type="ARBA" id="ARBA00055538"/>
    </source>
</evidence>
<feature type="domain" description="Solute-binding protein family 3/N-terminal" evidence="6">
    <location>
        <begin position="141"/>
        <end position="357"/>
    </location>
</feature>
<keyword evidence="2" id="KW-0813">Transport</keyword>
<dbReference type="Pfam" id="PF13379">
    <property type="entry name" value="NMT1_2"/>
    <property type="match status" value="1"/>
</dbReference>
<dbReference type="CDD" id="cd13557">
    <property type="entry name" value="PBP2_SsuA"/>
    <property type="match status" value="1"/>
</dbReference>
<organism evidence="7 8">
    <name type="scientific">Ancylobacter defluvii</name>
    <dbReference type="NCBI Taxonomy" id="1282440"/>
    <lineage>
        <taxon>Bacteria</taxon>
        <taxon>Pseudomonadati</taxon>
        <taxon>Pseudomonadota</taxon>
        <taxon>Alphaproteobacteria</taxon>
        <taxon>Hyphomicrobiales</taxon>
        <taxon>Xanthobacteraceae</taxon>
        <taxon>Ancylobacter</taxon>
    </lineage>
</organism>
<evidence type="ECO:0000259" key="6">
    <source>
        <dbReference type="SMART" id="SM00062"/>
    </source>
</evidence>
<accession>A0A9W6NB55</accession>
<dbReference type="SUPFAM" id="SSF52540">
    <property type="entry name" value="P-loop containing nucleoside triphosphate hydrolases"/>
    <property type="match status" value="1"/>
</dbReference>
<comment type="function">
    <text evidence="4">Part of a binding-protein-dependent transport system for aliphatic sulfonates. Putative binding protein.</text>
</comment>
<evidence type="ECO:0000256" key="5">
    <source>
        <dbReference type="ARBA" id="ARBA00070228"/>
    </source>
</evidence>
<sequence>MPLFRPIILFQEPRLLPWERVLANVEVGLPPSVKGEERRERARAIPAERADEWPAVLSGGQRLLAFDAPLGALDVSEALAPDLAVELPHPRHAVLILTLRDANPEGADMTTLTRRTLLAGAAGLASPLAAPGLRPAFAAGEVRVGFQKYGTLVLLKGRGILERKLEPLGVSVKWAEFAAGPQILEALNAGAIDIGQTGEAPPIFAQAASDNLAYIANEPPAPKGEAILVPQDSPIQSVKELKGKIVGLNKGSNVHFLVVKALEKSGLAYSDITVKFLPPADARAAFEKGAIDAWAIWDPFQAAAEVAVKARTLTTAEGIVPNYQFYLGSRKFADASPKVLEALVAAIGETNDWIQKDPAAAVAELAPSTGIPAPVLAIAIGRQSFGIAPLTDKVIADQQAVADTFFQLGLLPKKIVVADAVLRRGL</sequence>
<evidence type="ECO:0000313" key="8">
    <source>
        <dbReference type="Proteomes" id="UP001143330"/>
    </source>
</evidence>
<dbReference type="SMART" id="SM00062">
    <property type="entry name" value="PBPb"/>
    <property type="match status" value="1"/>
</dbReference>
<dbReference type="InterPro" id="IPR027417">
    <property type="entry name" value="P-loop_NTPase"/>
</dbReference>
<dbReference type="GO" id="GO:0016020">
    <property type="term" value="C:membrane"/>
    <property type="evidence" value="ECO:0007669"/>
    <property type="project" value="InterPro"/>
</dbReference>